<proteinExistence type="predicted"/>
<dbReference type="InterPro" id="IPR001680">
    <property type="entry name" value="WD40_rpt"/>
</dbReference>
<dbReference type="SUPFAM" id="SSF50978">
    <property type="entry name" value="WD40 repeat-like"/>
    <property type="match status" value="2"/>
</dbReference>
<dbReference type="InterPro" id="IPR036322">
    <property type="entry name" value="WD40_repeat_dom_sf"/>
</dbReference>
<dbReference type="InterPro" id="IPR011992">
    <property type="entry name" value="EF-hand-dom_pair"/>
</dbReference>
<accession>A0A7E6FII5</accession>
<evidence type="ECO:0000256" key="1">
    <source>
        <dbReference type="ARBA" id="ARBA00022737"/>
    </source>
</evidence>
<dbReference type="PROSITE" id="PS50222">
    <property type="entry name" value="EF_HAND_2"/>
    <property type="match status" value="1"/>
</dbReference>
<dbReference type="RefSeq" id="XP_036367408.1">
    <property type="nucleotide sequence ID" value="XM_036511515.1"/>
</dbReference>
<evidence type="ECO:0000313" key="5">
    <source>
        <dbReference type="Proteomes" id="UP000515154"/>
    </source>
</evidence>
<dbReference type="PROSITE" id="PS50294">
    <property type="entry name" value="WD_REPEATS_REGION"/>
    <property type="match status" value="3"/>
</dbReference>
<evidence type="ECO:0000256" key="3">
    <source>
        <dbReference type="SAM" id="MobiDB-lite"/>
    </source>
</evidence>
<dbReference type="SMART" id="SM00320">
    <property type="entry name" value="WD40"/>
    <property type="match status" value="9"/>
</dbReference>
<feature type="repeat" description="WD" evidence="2">
    <location>
        <begin position="729"/>
        <end position="764"/>
    </location>
</feature>
<evidence type="ECO:0000259" key="4">
    <source>
        <dbReference type="PROSITE" id="PS50222"/>
    </source>
</evidence>
<protein>
    <submittedName>
        <fullName evidence="6">WD repeat-containing protein on Y chromosome-like</fullName>
    </submittedName>
</protein>
<dbReference type="CDD" id="cd00200">
    <property type="entry name" value="WD40"/>
    <property type="match status" value="1"/>
</dbReference>
<name>A0A7E6FII5_9MOLL</name>
<dbReference type="KEGG" id="osn:115222686"/>
<dbReference type="InterPro" id="IPR051242">
    <property type="entry name" value="WD-EF-hand_domain"/>
</dbReference>
<dbReference type="Proteomes" id="UP000515154">
    <property type="component" value="Linkage group LG20"/>
</dbReference>
<dbReference type="Gene3D" id="1.10.238.10">
    <property type="entry name" value="EF-hand"/>
    <property type="match status" value="1"/>
</dbReference>
<keyword evidence="5" id="KW-1185">Reference proteome</keyword>
<keyword evidence="2" id="KW-0853">WD repeat</keyword>
<dbReference type="AlphaFoldDB" id="A0A7E6FII5"/>
<feature type="repeat" description="WD" evidence="2">
    <location>
        <begin position="576"/>
        <end position="617"/>
    </location>
</feature>
<dbReference type="PANTHER" id="PTHR44324:SF4">
    <property type="entry name" value="WD40 REPEAT DOMAIN 95"/>
    <property type="match status" value="1"/>
</dbReference>
<feature type="domain" description="EF-hand" evidence="4">
    <location>
        <begin position="150"/>
        <end position="185"/>
    </location>
</feature>
<feature type="repeat" description="WD" evidence="2">
    <location>
        <begin position="484"/>
        <end position="525"/>
    </location>
</feature>
<evidence type="ECO:0000256" key="2">
    <source>
        <dbReference type="PROSITE-ProRule" id="PRU00221"/>
    </source>
</evidence>
<feature type="repeat" description="WD" evidence="2">
    <location>
        <begin position="448"/>
        <end position="473"/>
    </location>
</feature>
<dbReference type="Pfam" id="PF00400">
    <property type="entry name" value="WD40"/>
    <property type="match status" value="5"/>
</dbReference>
<evidence type="ECO:0000313" key="6">
    <source>
        <dbReference type="RefSeq" id="XP_036367408.1"/>
    </source>
</evidence>
<dbReference type="PANTHER" id="PTHR44324">
    <property type="entry name" value="WD40 REPEAT DOMAIN 95"/>
    <property type="match status" value="1"/>
</dbReference>
<dbReference type="SUPFAM" id="SSF47473">
    <property type="entry name" value="EF-hand"/>
    <property type="match status" value="1"/>
</dbReference>
<sequence>MLPLSNLEKVRASPANERRQSDSAFNTTLRLETDLEVHEYKDLIKPKPNPRPRTASVDQKWHMVKMVKSDVQLANATWRRVTVKFINDMIPPDNLLYPGHLAKEKIENKLSIEVLKELGKSFRLSKKKSYLEINAEDFKRVLKQLLGNVVKEAEINALFMKVDFNAVGSITLNQFCTYVHLIYQDFFPKTITFLLPARGEPLPHREPICRLCENHNGTLITCSEHGIVSFWSSMSTLRKKKRIVSPNPERRTPKWITDFLIMSKYNKLMVGTGNREIQFFEISSFHPYCQISNFESIPLRLDYAAMPDDQCVIIFGDMDGQINILSIKSVGECLRLWKKKPKHENFIASVSLRSIISNPNIRFVCWTVHEDWVQQVKYCPQIKQVISCSNDANSALVIGCTISSVDVEQQMKFVKENSFSKNSLIGELEPPRTRSEHDQTTFKVHKGVKCFDFNKKKNILVTGGMDRLIRIWNPYVPGKPTDILHGHSAPIFYVYYSEEDNWIFSVSSDKCIKVWNATDYSCINTVRPKSHLIHGDLSTVYYSNLSKTLAFTTNVLATLSIKIKSKPCLLSLFDIATSHSDPVTSIKYNKIFKHIVTSSEGSEVKVWDVVSGSFISQFGHAHGEKAITCMNFDESLRRLITGGQDGNVKIWNYNSGLCLKELTKKKKEELIDECDPAEICDLIYIEMNRRSKYVVAVGWDQRINIYEDNFDSTVHFVHHPSKNWEEDLKNGHTEEILCIAQSASHMLATASYDGEIIVWKLMSGHIFCHLRAPMPFEYQNVSIDGDLSIKKLLFIDYKPSNPCKAQLISNGPYSCIHFWNIFNDGQLLAQFSACQKKGAMVTSMALNSSNTVLFSTDTFGFIYAWDIDGYCGVKAEEYPPPCLYLKHLINKNKFIGVFGQNNLWNIHKPETFEHPLIPFDVLTDALSLPEYISLIPKEPDESEATNNVETNYQILSSTSSKEADVSLHDELKAELIQGLKAMRIDSRKVHASDTVNGIYKILHYHELNKIPDLEIPSCLMRRKDDIFGTDFEYMKD</sequence>
<dbReference type="PROSITE" id="PS50082">
    <property type="entry name" value="WD_REPEATS_2"/>
    <property type="match status" value="5"/>
</dbReference>
<gene>
    <name evidence="6" type="primary">LOC115222686</name>
</gene>
<reference evidence="6" key="1">
    <citation type="submission" date="2025-08" db="UniProtKB">
        <authorList>
            <consortium name="RefSeq"/>
        </authorList>
    </citation>
    <scope>IDENTIFICATION</scope>
</reference>
<feature type="compositionally biased region" description="Basic and acidic residues" evidence="3">
    <location>
        <begin position="8"/>
        <end position="21"/>
    </location>
</feature>
<organism evidence="5 6">
    <name type="scientific">Octopus sinensis</name>
    <name type="common">East Asian common octopus</name>
    <dbReference type="NCBI Taxonomy" id="2607531"/>
    <lineage>
        <taxon>Eukaryota</taxon>
        <taxon>Metazoa</taxon>
        <taxon>Spiralia</taxon>
        <taxon>Lophotrochozoa</taxon>
        <taxon>Mollusca</taxon>
        <taxon>Cephalopoda</taxon>
        <taxon>Coleoidea</taxon>
        <taxon>Octopodiformes</taxon>
        <taxon>Octopoda</taxon>
        <taxon>Incirrata</taxon>
        <taxon>Octopodidae</taxon>
        <taxon>Octopus</taxon>
    </lineage>
</organism>
<dbReference type="GO" id="GO:0005509">
    <property type="term" value="F:calcium ion binding"/>
    <property type="evidence" value="ECO:0007669"/>
    <property type="project" value="InterPro"/>
</dbReference>
<keyword evidence="1" id="KW-0677">Repeat</keyword>
<feature type="repeat" description="WD" evidence="2">
    <location>
        <begin position="620"/>
        <end position="661"/>
    </location>
</feature>
<feature type="region of interest" description="Disordered" evidence="3">
    <location>
        <begin position="1"/>
        <end position="24"/>
    </location>
</feature>
<dbReference type="InterPro" id="IPR015943">
    <property type="entry name" value="WD40/YVTN_repeat-like_dom_sf"/>
</dbReference>
<dbReference type="Gene3D" id="2.130.10.10">
    <property type="entry name" value="YVTN repeat-like/Quinoprotein amine dehydrogenase"/>
    <property type="match status" value="3"/>
</dbReference>
<dbReference type="InterPro" id="IPR002048">
    <property type="entry name" value="EF_hand_dom"/>
</dbReference>